<dbReference type="EMBL" id="CP045899">
    <property type="protein sequence ID" value="QQP40660.1"/>
    <property type="molecule type" value="Genomic_DNA"/>
</dbReference>
<protein>
    <submittedName>
        <fullName evidence="1">Uncharacterized protein</fullName>
    </submittedName>
</protein>
<evidence type="ECO:0000313" key="2">
    <source>
        <dbReference type="Proteomes" id="UP000595437"/>
    </source>
</evidence>
<dbReference type="Proteomes" id="UP000595437">
    <property type="component" value="Chromosome 10"/>
</dbReference>
<proteinExistence type="predicted"/>
<keyword evidence="2" id="KW-1185">Reference proteome</keyword>
<sequence>MDNVGDLRLLASEKAAGLGRQGARVPKREDANRLSERQATWLRNIQEKKKSEYAKILLVRNDKLLDPAALRPSWT</sequence>
<dbReference type="AlphaFoldDB" id="A0A7T8K0P3"/>
<name>A0A7T8K0P3_CALRO</name>
<organism evidence="1 2">
    <name type="scientific">Caligus rogercresseyi</name>
    <name type="common">Sea louse</name>
    <dbReference type="NCBI Taxonomy" id="217165"/>
    <lineage>
        <taxon>Eukaryota</taxon>
        <taxon>Metazoa</taxon>
        <taxon>Ecdysozoa</taxon>
        <taxon>Arthropoda</taxon>
        <taxon>Crustacea</taxon>
        <taxon>Multicrustacea</taxon>
        <taxon>Hexanauplia</taxon>
        <taxon>Copepoda</taxon>
        <taxon>Siphonostomatoida</taxon>
        <taxon>Caligidae</taxon>
        <taxon>Caligus</taxon>
    </lineage>
</organism>
<accession>A0A7T8K0P3</accession>
<evidence type="ECO:0000313" key="1">
    <source>
        <dbReference type="EMBL" id="QQP40660.1"/>
    </source>
</evidence>
<gene>
    <name evidence="1" type="ORF">FKW44_014784</name>
</gene>
<reference evidence="2" key="1">
    <citation type="submission" date="2021-01" db="EMBL/GenBank/DDBJ databases">
        <title>Caligus Genome Assembly.</title>
        <authorList>
            <person name="Gallardo-Escarate C."/>
        </authorList>
    </citation>
    <scope>NUCLEOTIDE SEQUENCE [LARGE SCALE GENOMIC DNA]</scope>
</reference>